<dbReference type="Proteomes" id="UP001217776">
    <property type="component" value="Unassembled WGS sequence"/>
</dbReference>
<dbReference type="EMBL" id="JAQNVG010000064">
    <property type="protein sequence ID" value="MDC2238860.1"/>
    <property type="molecule type" value="Genomic_DNA"/>
</dbReference>
<feature type="domain" description="Helix-turn-helix" evidence="1">
    <location>
        <begin position="43"/>
        <end position="91"/>
    </location>
</feature>
<evidence type="ECO:0000313" key="8">
    <source>
        <dbReference type="Proteomes" id="UP000440614"/>
    </source>
</evidence>
<evidence type="ECO:0000313" key="5">
    <source>
        <dbReference type="EMBL" id="RHD87108.1"/>
    </source>
</evidence>
<accession>A0A0P0FST4</accession>
<dbReference type="Proteomes" id="UP000440614">
    <property type="component" value="Unassembled WGS sequence"/>
</dbReference>
<evidence type="ECO:0000313" key="3">
    <source>
        <dbReference type="EMBL" id="KAB4470008.1"/>
    </source>
</evidence>
<name>A0A0P0FST4_BACT4</name>
<dbReference type="PANTHER" id="PTHR34585:SF22">
    <property type="entry name" value="HELIX-TURN-HELIX DOMAIN-CONTAINING PROTEIN"/>
    <property type="match status" value="1"/>
</dbReference>
<dbReference type="EMBL" id="WCSY01000035">
    <property type="protein sequence ID" value="KAB4305640.1"/>
    <property type="molecule type" value="Genomic_DNA"/>
</dbReference>
<sequence>MEGIIGKESESILRFFILLENIQVKMDQLMEGNRPPFNGERFLTDRELSGLLKISRRCLQDYRDQGRLPYVQLGGKVLYKTSDIEKLLEGNYHRALI</sequence>
<proteinExistence type="predicted"/>
<dbReference type="AlphaFoldDB" id="A0A0P0FST4"/>
<dbReference type="RefSeq" id="WP_005681481.1">
    <property type="nucleotide sequence ID" value="NZ_BAABXH010000001.1"/>
</dbReference>
<organism evidence="5 6">
    <name type="scientific">Bacteroides thetaiotaomicron</name>
    <dbReference type="NCBI Taxonomy" id="818"/>
    <lineage>
        <taxon>Bacteria</taxon>
        <taxon>Pseudomonadati</taxon>
        <taxon>Bacteroidota</taxon>
        <taxon>Bacteroidia</taxon>
        <taxon>Bacteroidales</taxon>
        <taxon>Bacteroidaceae</taxon>
        <taxon>Bacteroides</taxon>
    </lineage>
</organism>
<evidence type="ECO:0000259" key="1">
    <source>
        <dbReference type="Pfam" id="PF12728"/>
    </source>
</evidence>
<dbReference type="PANTHER" id="PTHR34585">
    <property type="match status" value="1"/>
</dbReference>
<dbReference type="Proteomes" id="UP000284785">
    <property type="component" value="Unassembled WGS sequence"/>
</dbReference>
<evidence type="ECO:0000313" key="7">
    <source>
        <dbReference type="Proteomes" id="UP000436858"/>
    </source>
</evidence>
<dbReference type="Proteomes" id="UP000436858">
    <property type="component" value="Unassembled WGS sequence"/>
</dbReference>
<protein>
    <submittedName>
        <fullName evidence="5">DNA-binding protein</fullName>
    </submittedName>
    <submittedName>
        <fullName evidence="2">Helix-turn-helix domain-containing protein</fullName>
    </submittedName>
</protein>
<dbReference type="GO" id="GO:0003677">
    <property type="term" value="F:DNA binding"/>
    <property type="evidence" value="ECO:0007669"/>
    <property type="project" value="UniProtKB-KW"/>
</dbReference>
<evidence type="ECO:0000313" key="4">
    <source>
        <dbReference type="EMBL" id="MDC2238860.1"/>
    </source>
</evidence>
<dbReference type="SUPFAM" id="SSF46955">
    <property type="entry name" value="Putative DNA-binding domain"/>
    <property type="match status" value="1"/>
</dbReference>
<dbReference type="Pfam" id="PF12728">
    <property type="entry name" value="HTH_17"/>
    <property type="match status" value="1"/>
</dbReference>
<dbReference type="EMBL" id="WCRY01000052">
    <property type="protein sequence ID" value="KAB4470008.1"/>
    <property type="molecule type" value="Genomic_DNA"/>
</dbReference>
<evidence type="ECO:0000313" key="2">
    <source>
        <dbReference type="EMBL" id="KAB4305640.1"/>
    </source>
</evidence>
<dbReference type="EMBL" id="QSJP01000012">
    <property type="protein sequence ID" value="RHD87108.1"/>
    <property type="molecule type" value="Genomic_DNA"/>
</dbReference>
<dbReference type="InterPro" id="IPR009061">
    <property type="entry name" value="DNA-bd_dom_put_sf"/>
</dbReference>
<dbReference type="GeneID" id="75115186"/>
<evidence type="ECO:0000313" key="6">
    <source>
        <dbReference type="Proteomes" id="UP000284785"/>
    </source>
</evidence>
<dbReference type="InterPro" id="IPR041657">
    <property type="entry name" value="HTH_17"/>
</dbReference>
<reference evidence="5 6" key="1">
    <citation type="submission" date="2018-08" db="EMBL/GenBank/DDBJ databases">
        <title>A genome reference for cultivated species of the human gut microbiota.</title>
        <authorList>
            <person name="Zou Y."/>
            <person name="Xue W."/>
            <person name="Luo G."/>
        </authorList>
    </citation>
    <scope>NUCLEOTIDE SEQUENCE [LARGE SCALE GENOMIC DNA]</scope>
    <source>
        <strain evidence="5 6">AM30-26</strain>
    </source>
</reference>
<gene>
    <name evidence="5" type="ORF">DW780_14135</name>
    <name evidence="3" type="ORF">GAN91_26710</name>
    <name evidence="2" type="ORF">GAO51_25485</name>
    <name evidence="4" type="ORF">PO127_24250</name>
</gene>
<reference evidence="7 8" key="2">
    <citation type="journal article" date="2019" name="Nat. Med.">
        <title>A library of human gut bacterial isolates paired with longitudinal multiomics data enables mechanistic microbiome research.</title>
        <authorList>
            <person name="Poyet M."/>
            <person name="Groussin M."/>
            <person name="Gibbons S.M."/>
            <person name="Avila-Pacheco J."/>
            <person name="Jiang X."/>
            <person name="Kearney S.M."/>
            <person name="Perrotta A.R."/>
            <person name="Berdy B."/>
            <person name="Zhao S."/>
            <person name="Lieberman T.D."/>
            <person name="Swanson P.K."/>
            <person name="Smith M."/>
            <person name="Roesemann S."/>
            <person name="Alexander J.E."/>
            <person name="Rich S.A."/>
            <person name="Livny J."/>
            <person name="Vlamakis H."/>
            <person name="Clish C."/>
            <person name="Bullock K."/>
            <person name="Deik A."/>
            <person name="Scott J."/>
            <person name="Pierce K.A."/>
            <person name="Xavier R.J."/>
            <person name="Alm E.J."/>
        </authorList>
    </citation>
    <scope>NUCLEOTIDE SEQUENCE [LARGE SCALE GENOMIC DNA]</scope>
    <source>
        <strain evidence="3 7">BIOML-A162</strain>
        <strain evidence="2 8">BIOML-A188</strain>
    </source>
</reference>
<reference evidence="4" key="3">
    <citation type="submission" date="2022-10" db="EMBL/GenBank/DDBJ databases">
        <title>Human gut microbiome strain richness.</title>
        <authorList>
            <person name="Chen-Liaw A."/>
        </authorList>
    </citation>
    <scope>NUCLEOTIDE SEQUENCE</scope>
    <source>
        <strain evidence="4">1001283st1_A3_1001283B150304_161114</strain>
    </source>
</reference>
<dbReference type="KEGG" id="btho:Btheta7330_04311"/>
<keyword evidence="5" id="KW-0238">DNA-binding</keyword>
<comment type="caution">
    <text evidence="5">The sequence shown here is derived from an EMBL/GenBank/DDBJ whole genome shotgun (WGS) entry which is preliminary data.</text>
</comment>
<accession>C6ISY1</accession>